<dbReference type="Proteomes" id="UP000823775">
    <property type="component" value="Unassembled WGS sequence"/>
</dbReference>
<feature type="region of interest" description="Disordered" evidence="1">
    <location>
        <begin position="1"/>
        <end position="40"/>
    </location>
</feature>
<protein>
    <submittedName>
        <fullName evidence="2">Uncharacterized protein</fullName>
    </submittedName>
</protein>
<name>A0ABS8VHF6_DATST</name>
<comment type="caution">
    <text evidence="2">The sequence shown here is derived from an EMBL/GenBank/DDBJ whole genome shotgun (WGS) entry which is preliminary data.</text>
</comment>
<feature type="compositionally biased region" description="Basic and acidic residues" evidence="1">
    <location>
        <begin position="24"/>
        <end position="33"/>
    </location>
</feature>
<organism evidence="2 3">
    <name type="scientific">Datura stramonium</name>
    <name type="common">Jimsonweed</name>
    <name type="synonym">Common thornapple</name>
    <dbReference type="NCBI Taxonomy" id="4076"/>
    <lineage>
        <taxon>Eukaryota</taxon>
        <taxon>Viridiplantae</taxon>
        <taxon>Streptophyta</taxon>
        <taxon>Embryophyta</taxon>
        <taxon>Tracheophyta</taxon>
        <taxon>Spermatophyta</taxon>
        <taxon>Magnoliopsida</taxon>
        <taxon>eudicotyledons</taxon>
        <taxon>Gunneridae</taxon>
        <taxon>Pentapetalae</taxon>
        <taxon>asterids</taxon>
        <taxon>lamiids</taxon>
        <taxon>Solanales</taxon>
        <taxon>Solanaceae</taxon>
        <taxon>Solanoideae</taxon>
        <taxon>Datureae</taxon>
        <taxon>Datura</taxon>
    </lineage>
</organism>
<accession>A0ABS8VHF6</accession>
<dbReference type="PANTHER" id="PTHR45733:SF27">
    <property type="entry name" value="FORMIN-LIKE PROTEIN"/>
    <property type="match status" value="1"/>
</dbReference>
<proteinExistence type="predicted"/>
<dbReference type="PANTHER" id="PTHR45733">
    <property type="entry name" value="FORMIN-J"/>
    <property type="match status" value="1"/>
</dbReference>
<evidence type="ECO:0000313" key="2">
    <source>
        <dbReference type="EMBL" id="MCD9646691.1"/>
    </source>
</evidence>
<evidence type="ECO:0000256" key="1">
    <source>
        <dbReference type="SAM" id="MobiDB-lite"/>
    </source>
</evidence>
<sequence>MRKFEEKEKKEEHTNVFRQRKRSRESSPEKETIEEQVGSRGRGVDQAEVADVLIFDRCFTIDVWKEKNYKGYVANVSILAFNFREGELQSLITDDLSEHDVTIMDYPRHYEGCPLLSIKIINHFLRSSESWLSLEEQNVLLMGHVKTDRIGTG</sequence>
<evidence type="ECO:0000313" key="3">
    <source>
        <dbReference type="Proteomes" id="UP000823775"/>
    </source>
</evidence>
<dbReference type="EMBL" id="JACEIK010004893">
    <property type="protein sequence ID" value="MCD9646691.1"/>
    <property type="molecule type" value="Genomic_DNA"/>
</dbReference>
<keyword evidence="3" id="KW-1185">Reference proteome</keyword>
<dbReference type="InterPro" id="IPR051144">
    <property type="entry name" value="Formin_homology_domain"/>
</dbReference>
<feature type="compositionally biased region" description="Basic and acidic residues" evidence="1">
    <location>
        <begin position="1"/>
        <end position="15"/>
    </location>
</feature>
<gene>
    <name evidence="2" type="ORF">HAX54_036749</name>
</gene>
<reference evidence="2 3" key="1">
    <citation type="journal article" date="2021" name="BMC Genomics">
        <title>Datura genome reveals duplications of psychoactive alkaloid biosynthetic genes and high mutation rate following tissue culture.</title>
        <authorList>
            <person name="Rajewski A."/>
            <person name="Carter-House D."/>
            <person name="Stajich J."/>
            <person name="Litt A."/>
        </authorList>
    </citation>
    <scope>NUCLEOTIDE SEQUENCE [LARGE SCALE GENOMIC DNA]</scope>
    <source>
        <strain evidence="2">AR-01</strain>
    </source>
</reference>